<dbReference type="InterPro" id="IPR029052">
    <property type="entry name" value="Metallo-depent_PP-like"/>
</dbReference>
<dbReference type="Proteomes" id="UP000306420">
    <property type="component" value="Unassembled WGS sequence"/>
</dbReference>
<dbReference type="GO" id="GO:0016787">
    <property type="term" value="F:hydrolase activity"/>
    <property type="evidence" value="ECO:0007669"/>
    <property type="project" value="UniProtKB-UniRule"/>
</dbReference>
<keyword evidence="2" id="KW-0479">Metal-binding</keyword>
<dbReference type="GO" id="GO:0046872">
    <property type="term" value="F:metal ion binding"/>
    <property type="evidence" value="ECO:0007669"/>
    <property type="project" value="UniProtKB-KW"/>
</dbReference>
<accession>A0A5R9EF43</accession>
<dbReference type="PANTHER" id="PTHR11124">
    <property type="entry name" value="VACUOLAR SORTING PROTEIN VPS29"/>
    <property type="match status" value="1"/>
</dbReference>
<dbReference type="OrthoDB" id="9800565at2"/>
<comment type="cofactor">
    <cofactor evidence="2">
        <name>a divalent metal cation</name>
        <dbReference type="ChEBI" id="CHEBI:60240"/>
    </cofactor>
</comment>
<comment type="similarity">
    <text evidence="1 2">Belongs to the metallophosphoesterase superfamily. YfcE family.</text>
</comment>
<dbReference type="Pfam" id="PF12850">
    <property type="entry name" value="Metallophos_2"/>
    <property type="match status" value="1"/>
</dbReference>
<dbReference type="InterPro" id="IPR024654">
    <property type="entry name" value="Calcineurin-like_PHP_lpxH"/>
</dbReference>
<dbReference type="EMBL" id="VBSP01000006">
    <property type="protein sequence ID" value="TLQ48915.1"/>
    <property type="molecule type" value="Genomic_DNA"/>
</dbReference>
<feature type="domain" description="Calcineurin-like phosphoesterase" evidence="3">
    <location>
        <begin position="1"/>
        <end position="148"/>
    </location>
</feature>
<dbReference type="Gene3D" id="3.60.21.10">
    <property type="match status" value="1"/>
</dbReference>
<dbReference type="AlphaFoldDB" id="A0A5R9EF43"/>
<sequence>MKMMILSDNHGRWKKVYDIVKEVRPTVDYIFHLGDSEFEQDDSIWELIDGAVEGNMDGTHYYPMEQIIDTPEGKVYLVHGHVQSVNRTNSAVIELAKERGANFVFHGHTHQLKSELIDDELLLVNPGSLNNSRGIHPYKTYAIVNVTKDEYEVTFYDEDMKLLEELTHTYPR</sequence>
<evidence type="ECO:0000256" key="2">
    <source>
        <dbReference type="RuleBase" id="RU362039"/>
    </source>
</evidence>
<gene>
    <name evidence="4" type="ORF">FEZ33_03230</name>
</gene>
<dbReference type="InterPro" id="IPR000979">
    <property type="entry name" value="Phosphodiesterase_MJ0936/Vps29"/>
</dbReference>
<reference evidence="4 5" key="1">
    <citation type="submission" date="2019-05" db="EMBL/GenBank/DDBJ databases">
        <title>The metagenome of a microbial culture collection derived from dairy environment covers the genomic content of the human microbiome.</title>
        <authorList>
            <person name="Roder T."/>
            <person name="Wuthrich D."/>
            <person name="Sattari Z."/>
            <person name="Von Ah U."/>
            <person name="Bar C."/>
            <person name="Ronchi F."/>
            <person name="Macpherson A.J."/>
            <person name="Ganal-Vonarburg S.C."/>
            <person name="Bruggmann R."/>
            <person name="Vergeres G."/>
        </authorList>
    </citation>
    <scope>NUCLEOTIDE SEQUENCE [LARGE SCALE GENOMIC DNA]</scope>
    <source>
        <strain evidence="4 5">FAM 24227</strain>
    </source>
</reference>
<dbReference type="NCBIfam" id="TIGR00040">
    <property type="entry name" value="yfcE"/>
    <property type="match status" value="1"/>
</dbReference>
<evidence type="ECO:0000313" key="4">
    <source>
        <dbReference type="EMBL" id="TLQ48915.1"/>
    </source>
</evidence>
<name>A0A5R9EF43_9LACT</name>
<dbReference type="RefSeq" id="WP_138403959.1">
    <property type="nucleotide sequence ID" value="NZ_VBSP01000006.1"/>
</dbReference>
<protein>
    <recommendedName>
        <fullName evidence="2">Phosphoesterase</fullName>
        <ecNumber evidence="2">3.1.4.-</ecNumber>
    </recommendedName>
</protein>
<organism evidence="4 5">
    <name type="scientific">Ruoffia tabacinasalis</name>
    <dbReference type="NCBI Taxonomy" id="87458"/>
    <lineage>
        <taxon>Bacteria</taxon>
        <taxon>Bacillati</taxon>
        <taxon>Bacillota</taxon>
        <taxon>Bacilli</taxon>
        <taxon>Lactobacillales</taxon>
        <taxon>Aerococcaceae</taxon>
        <taxon>Ruoffia</taxon>
    </lineage>
</organism>
<comment type="caution">
    <text evidence="4">The sequence shown here is derived from an EMBL/GenBank/DDBJ whole genome shotgun (WGS) entry which is preliminary data.</text>
</comment>
<dbReference type="EC" id="3.1.4.-" evidence="2"/>
<evidence type="ECO:0000259" key="3">
    <source>
        <dbReference type="Pfam" id="PF12850"/>
    </source>
</evidence>
<proteinExistence type="inferred from homology"/>
<evidence type="ECO:0000256" key="1">
    <source>
        <dbReference type="ARBA" id="ARBA00008950"/>
    </source>
</evidence>
<evidence type="ECO:0000313" key="5">
    <source>
        <dbReference type="Proteomes" id="UP000306420"/>
    </source>
</evidence>
<dbReference type="SUPFAM" id="SSF56300">
    <property type="entry name" value="Metallo-dependent phosphatases"/>
    <property type="match status" value="1"/>
</dbReference>